<gene>
    <name evidence="4" type="ORF">HN018_21720</name>
</gene>
<dbReference type="SUPFAM" id="SSF56801">
    <property type="entry name" value="Acetyl-CoA synthetase-like"/>
    <property type="match status" value="1"/>
</dbReference>
<dbReference type="InterPro" id="IPR045851">
    <property type="entry name" value="AMP-bd_C_sf"/>
</dbReference>
<dbReference type="Gene3D" id="3.40.50.12780">
    <property type="entry name" value="N-terminal domain of ligase-like"/>
    <property type="match status" value="1"/>
</dbReference>
<dbReference type="EMBL" id="CP053708">
    <property type="protein sequence ID" value="QKE92304.1"/>
    <property type="molecule type" value="Genomic_DNA"/>
</dbReference>
<evidence type="ECO:0000313" key="5">
    <source>
        <dbReference type="Proteomes" id="UP000500767"/>
    </source>
</evidence>
<dbReference type="CDD" id="cd05936">
    <property type="entry name" value="FC-FACS_FadD_like"/>
    <property type="match status" value="1"/>
</dbReference>
<dbReference type="Proteomes" id="UP000500767">
    <property type="component" value="Chromosome"/>
</dbReference>
<keyword evidence="4" id="KW-0436">Ligase</keyword>
<dbReference type="PROSITE" id="PS00455">
    <property type="entry name" value="AMP_BINDING"/>
    <property type="match status" value="1"/>
</dbReference>
<dbReference type="InterPro" id="IPR042099">
    <property type="entry name" value="ANL_N_sf"/>
</dbReference>
<dbReference type="PANTHER" id="PTHR43767">
    <property type="entry name" value="LONG-CHAIN-FATTY-ACID--COA LIGASE"/>
    <property type="match status" value="1"/>
</dbReference>
<feature type="domain" description="AMP-dependent synthetase/ligase" evidence="2">
    <location>
        <begin position="26"/>
        <end position="415"/>
    </location>
</feature>
<dbReference type="Gene3D" id="3.30.300.30">
    <property type="match status" value="1"/>
</dbReference>
<dbReference type="GO" id="GO:0016877">
    <property type="term" value="F:ligase activity, forming carbon-sulfur bonds"/>
    <property type="evidence" value="ECO:0007669"/>
    <property type="project" value="UniProtKB-ARBA"/>
</dbReference>
<keyword evidence="5" id="KW-1185">Reference proteome</keyword>
<organism evidence="4 5">
    <name type="scientific">Lichenicola cladoniae</name>
    <dbReference type="NCBI Taxonomy" id="1484109"/>
    <lineage>
        <taxon>Bacteria</taxon>
        <taxon>Pseudomonadati</taxon>
        <taxon>Pseudomonadota</taxon>
        <taxon>Alphaproteobacteria</taxon>
        <taxon>Acetobacterales</taxon>
        <taxon>Acetobacteraceae</taxon>
        <taxon>Lichenicola</taxon>
    </lineage>
</organism>
<dbReference type="Pfam" id="PF13193">
    <property type="entry name" value="AMP-binding_C"/>
    <property type="match status" value="1"/>
</dbReference>
<evidence type="ECO:0000256" key="1">
    <source>
        <dbReference type="SAM" id="Phobius"/>
    </source>
</evidence>
<accession>A0A6M8HUQ3</accession>
<keyword evidence="1" id="KW-0472">Membrane</keyword>
<feature type="domain" description="AMP-binding enzyme C-terminal" evidence="3">
    <location>
        <begin position="466"/>
        <end position="540"/>
    </location>
</feature>
<proteinExistence type="predicted"/>
<evidence type="ECO:0000313" key="4">
    <source>
        <dbReference type="EMBL" id="QKE92304.1"/>
    </source>
</evidence>
<protein>
    <submittedName>
        <fullName evidence="4">Long-chain fatty acid--CoA ligase</fullName>
    </submittedName>
</protein>
<sequence length="571" mass="61807">MSFLSEVARLGPLDPVPVRPLPELLDETASAFPNRIAIDFLGRRWRYADIANLVDRAAHGLQELGLTRGERVGLCLPNTPYFVIFYFAIMKAGGIVVNYNPLYTERELVTQIDDSGTTMMVLPDVRALHDKVVAVAGRTGLRKLVVCPMAGAMPLLKRVLYSVFKRRDIAAVGQGPLYASYAGLISNKGSPQPVPLDVHDVALLQYTGGTTGIPKGAALTHANLTANAAQEILVMQAGDLDVRVLGVLPLFHVFALTTVLNYAIATGSRMILLPRFQMKSILNTIRRTQPTIFPAVPTLYTAVADAVEAGPRRHARAMRSIRFCISGGAPLPAEVKHRFEALTGCHVAEGYGLSEASPVLTCNPLTQTAKPGSAGLPVIGTVIEIRDLDDPTRIMATGERGEVCARGPQIMNGYWNRPQETEATMIDGMLRTADIGYLDADGYLYLVDRIKDLILCSGYNVYPRVIEDALYRHPDVVEASVIGLPDHYRGEVPKAFVALRADATATEAELGIFLAGQVSRIEMPREIEIRASLPRTLVGKLSKKELVAEEAVKRALATGQAASNLASHAAA</sequence>
<dbReference type="AlphaFoldDB" id="A0A6M8HUQ3"/>
<dbReference type="RefSeq" id="WP_171834233.1">
    <property type="nucleotide sequence ID" value="NZ_CP053708.1"/>
</dbReference>
<dbReference type="PANTHER" id="PTHR43767:SF12">
    <property type="entry name" value="AMP-DEPENDENT SYNTHETASE AND LIGASE"/>
    <property type="match status" value="1"/>
</dbReference>
<name>A0A6M8HUQ3_9PROT</name>
<keyword evidence="1" id="KW-0812">Transmembrane</keyword>
<dbReference type="InterPro" id="IPR000873">
    <property type="entry name" value="AMP-dep_synth/lig_dom"/>
</dbReference>
<dbReference type="InterPro" id="IPR025110">
    <property type="entry name" value="AMP-bd_C"/>
</dbReference>
<feature type="transmembrane region" description="Helical" evidence="1">
    <location>
        <begin position="244"/>
        <end position="265"/>
    </location>
</feature>
<evidence type="ECO:0000259" key="2">
    <source>
        <dbReference type="Pfam" id="PF00501"/>
    </source>
</evidence>
<reference evidence="4 5" key="1">
    <citation type="journal article" date="2014" name="World J. Microbiol. Biotechnol.">
        <title>Biodiversity and physiological characteristics of Antarctic and Arctic lichens-associated bacteria.</title>
        <authorList>
            <person name="Lee Y.M."/>
            <person name="Kim E.H."/>
            <person name="Lee H.K."/>
            <person name="Hong S.G."/>
        </authorList>
    </citation>
    <scope>NUCLEOTIDE SEQUENCE [LARGE SCALE GENOMIC DNA]</scope>
    <source>
        <strain evidence="4 5">PAMC 26569</strain>
    </source>
</reference>
<dbReference type="InterPro" id="IPR020845">
    <property type="entry name" value="AMP-binding_CS"/>
</dbReference>
<keyword evidence="1" id="KW-1133">Transmembrane helix</keyword>
<dbReference type="InterPro" id="IPR050237">
    <property type="entry name" value="ATP-dep_AMP-bd_enzyme"/>
</dbReference>
<evidence type="ECO:0000259" key="3">
    <source>
        <dbReference type="Pfam" id="PF13193"/>
    </source>
</evidence>
<dbReference type="KEGG" id="lck:HN018_21720"/>
<dbReference type="Pfam" id="PF00501">
    <property type="entry name" value="AMP-binding"/>
    <property type="match status" value="1"/>
</dbReference>